<evidence type="ECO:0000256" key="5">
    <source>
        <dbReference type="ARBA" id="ARBA00022801"/>
    </source>
</evidence>
<evidence type="ECO:0000313" key="12">
    <source>
        <dbReference type="EMBL" id="QEC78908.1"/>
    </source>
</evidence>
<dbReference type="OrthoDB" id="9811314at2"/>
<reference evidence="12 13" key="1">
    <citation type="journal article" date="2013" name="J. Microbiol.">
        <title>Mucilaginibacter ginsenosidivorax sp. nov., with ginsenoside converting activity isolated from sediment.</title>
        <authorList>
            <person name="Kim J.K."/>
            <person name="Choi T.E."/>
            <person name="Liu Q.M."/>
            <person name="Park H.Y."/>
            <person name="Yi T.H."/>
            <person name="Yoon M.H."/>
            <person name="Kim S.C."/>
            <person name="Im W.T."/>
        </authorList>
    </citation>
    <scope>NUCLEOTIDE SEQUENCE [LARGE SCALE GENOMIC DNA]</scope>
    <source>
        <strain evidence="12 13">KHI28</strain>
    </source>
</reference>
<dbReference type="PROSITE" id="PS00143">
    <property type="entry name" value="INSULINASE"/>
    <property type="match status" value="1"/>
</dbReference>
<dbReference type="PANTHER" id="PTHR43690:SF34">
    <property type="entry name" value="ZINC PROTEASE PQQL-LIKE"/>
    <property type="match status" value="1"/>
</dbReference>
<keyword evidence="6" id="KW-0862">Zinc</keyword>
<evidence type="ECO:0000256" key="3">
    <source>
        <dbReference type="ARBA" id="ARBA00022670"/>
    </source>
</evidence>
<evidence type="ECO:0000256" key="7">
    <source>
        <dbReference type="ARBA" id="ARBA00023049"/>
    </source>
</evidence>
<evidence type="ECO:0000256" key="4">
    <source>
        <dbReference type="ARBA" id="ARBA00022723"/>
    </source>
</evidence>
<evidence type="ECO:0000259" key="10">
    <source>
        <dbReference type="Pfam" id="PF00675"/>
    </source>
</evidence>
<evidence type="ECO:0000256" key="2">
    <source>
        <dbReference type="ARBA" id="ARBA00007261"/>
    </source>
</evidence>
<feature type="chain" id="PRO_5022994968" evidence="9">
    <location>
        <begin position="21"/>
        <end position="935"/>
    </location>
</feature>
<dbReference type="GO" id="GO:0046872">
    <property type="term" value="F:metal ion binding"/>
    <property type="evidence" value="ECO:0007669"/>
    <property type="project" value="UniProtKB-KW"/>
</dbReference>
<dbReference type="InterPro" id="IPR011765">
    <property type="entry name" value="Pept_M16_N"/>
</dbReference>
<keyword evidence="9" id="KW-0732">Signal</keyword>
<comment type="cofactor">
    <cofactor evidence="1">
        <name>Zn(2+)</name>
        <dbReference type="ChEBI" id="CHEBI:29105"/>
    </cofactor>
</comment>
<dbReference type="InterPro" id="IPR007863">
    <property type="entry name" value="Peptidase_M16_C"/>
</dbReference>
<dbReference type="GO" id="GO:0004222">
    <property type="term" value="F:metalloendopeptidase activity"/>
    <property type="evidence" value="ECO:0007669"/>
    <property type="project" value="InterPro"/>
</dbReference>
<feature type="domain" description="Peptidase M16 C-terminal" evidence="11">
    <location>
        <begin position="690"/>
        <end position="865"/>
    </location>
</feature>
<evidence type="ECO:0000313" key="13">
    <source>
        <dbReference type="Proteomes" id="UP000321362"/>
    </source>
</evidence>
<dbReference type="InterPro" id="IPR050626">
    <property type="entry name" value="Peptidase_M16"/>
</dbReference>
<evidence type="ECO:0000256" key="8">
    <source>
        <dbReference type="RuleBase" id="RU004447"/>
    </source>
</evidence>
<name>A0A5B8W9H5_9SPHI</name>
<dbReference type="Proteomes" id="UP000321362">
    <property type="component" value="Chromosome"/>
</dbReference>
<comment type="similarity">
    <text evidence="2 8">Belongs to the peptidase M16 family.</text>
</comment>
<dbReference type="GO" id="GO:0006508">
    <property type="term" value="P:proteolysis"/>
    <property type="evidence" value="ECO:0007669"/>
    <property type="project" value="UniProtKB-KW"/>
</dbReference>
<dbReference type="Pfam" id="PF00675">
    <property type="entry name" value="Peptidase_M16"/>
    <property type="match status" value="1"/>
</dbReference>
<keyword evidence="7" id="KW-0482">Metalloprotease</keyword>
<keyword evidence="13" id="KW-1185">Reference proteome</keyword>
<keyword evidence="4" id="KW-0479">Metal-binding</keyword>
<dbReference type="InterPro" id="IPR001431">
    <property type="entry name" value="Pept_M16_Zn_BS"/>
</dbReference>
<feature type="domain" description="Peptidase M16 C-terminal" evidence="11">
    <location>
        <begin position="213"/>
        <end position="390"/>
    </location>
</feature>
<dbReference type="Gene3D" id="3.30.830.10">
    <property type="entry name" value="Metalloenzyme, LuxS/M16 peptidase-like"/>
    <property type="match status" value="4"/>
</dbReference>
<evidence type="ECO:0000256" key="1">
    <source>
        <dbReference type="ARBA" id="ARBA00001947"/>
    </source>
</evidence>
<dbReference type="InterPro" id="IPR011249">
    <property type="entry name" value="Metalloenz_LuxS/M16"/>
</dbReference>
<proteinExistence type="inferred from homology"/>
<dbReference type="KEGG" id="mgk:FSB76_24255"/>
<evidence type="ECO:0000256" key="9">
    <source>
        <dbReference type="SAM" id="SignalP"/>
    </source>
</evidence>
<evidence type="ECO:0000259" key="11">
    <source>
        <dbReference type="Pfam" id="PF05193"/>
    </source>
</evidence>
<sequence length="935" mass="105293">MILKKSLRILIGLFALTASATHSIAQENRNALLPVDPSLRFGRLSNGFTYYIKRNTVQENKVIIYLINKVGSILENEKQRGLAHFLEHMAFNGTAHYPKNELLNYLQKSGVRFGADLNAFTGFNVTEYQLPILLKDSKQIHDALQVTRDWAQSVTLDDEEIEKERGVIMSEKRLHKGLEQRIEDKTDSLTYNGSLYGDRAPIGLEEVILHSDHKEIRDFYHDWYRPDLQALVIVGDIDVNQVEKEIKSLFSDLKMPGQPKLRKEIGIPLLGKNQFLVVTDPEIKQPAMDVTIKFPRLVVKTKSDYIEGLSRNLISIMSNDRFNEIMQLPNPPFLSAGVQIGGFEGGLDILTGGVTTKPGELETGARAWWHEMLRMKVQGFTKTELSRAKEVILAGLDNQYKDRDKLGADVFVAKYGDQFLTGATAMDIEAETKLAKSALDTLGVTYVNDLFKKYLKDTDRDIIIKEESNQTTVSESEVTRWINEEASKPFKPYEDKALQRTALIDNKPLGGQIVNERSLPDVGATELKLSNGIRVLLKPTKIKNDQLLFNGYSKGGLSQVSDANFYSGNLAATIVGASGAGNWSALELNRWMERNNTNVSPYIDDNYQGIAGSGEPSKLEEMMQLITLYFTNPRRDPIAFNNLMQQVKSSIESNASIPQAIFSDTVKTILGDHQFRKSPMPLQRIDEVNLDRALEVYRDRFKDASGFTFTFVGNFDIVSLKKLAAQYLGSLPALNRQEEVKDLHLFYPTGRIARKVIAGSELRATVVLGYPGRFDFSIESNRQMDAIAKILEFHLISHLREDEGGIYTVNSSLHSVQYPTGQYLYTINFDCDPENVESLILSANSEIASLKSNGPTDDDVEKFKAEYRAFMVQAFNDNGIWLDYLTNQLQIKGEPGPVDISARLKLITKESLQATAQKYFNSNNYVRIILLPKIK</sequence>
<keyword evidence="5" id="KW-0378">Hydrolase</keyword>
<protein>
    <submittedName>
        <fullName evidence="12">Insulinase family protein</fullName>
    </submittedName>
</protein>
<dbReference type="SUPFAM" id="SSF63411">
    <property type="entry name" value="LuxS/MPP-like metallohydrolase"/>
    <property type="match status" value="4"/>
</dbReference>
<feature type="signal peptide" evidence="9">
    <location>
        <begin position="1"/>
        <end position="20"/>
    </location>
</feature>
<keyword evidence="3" id="KW-0645">Protease</keyword>
<organism evidence="12 13">
    <name type="scientific">Mucilaginibacter ginsenosidivorax</name>
    <dbReference type="NCBI Taxonomy" id="862126"/>
    <lineage>
        <taxon>Bacteria</taxon>
        <taxon>Pseudomonadati</taxon>
        <taxon>Bacteroidota</taxon>
        <taxon>Sphingobacteriia</taxon>
        <taxon>Sphingobacteriales</taxon>
        <taxon>Sphingobacteriaceae</taxon>
        <taxon>Mucilaginibacter</taxon>
    </lineage>
</organism>
<dbReference type="EMBL" id="CP042437">
    <property type="protein sequence ID" value="QEC78908.1"/>
    <property type="molecule type" value="Genomic_DNA"/>
</dbReference>
<accession>A0A5B8W9H5</accession>
<dbReference type="Pfam" id="PF05193">
    <property type="entry name" value="Peptidase_M16_C"/>
    <property type="match status" value="2"/>
</dbReference>
<dbReference type="PANTHER" id="PTHR43690">
    <property type="entry name" value="NARDILYSIN"/>
    <property type="match status" value="1"/>
</dbReference>
<dbReference type="AlphaFoldDB" id="A0A5B8W9H5"/>
<gene>
    <name evidence="12" type="ORF">FSB76_24255</name>
</gene>
<dbReference type="RefSeq" id="WP_147058000.1">
    <property type="nucleotide sequence ID" value="NZ_CP042437.1"/>
</dbReference>
<feature type="domain" description="Peptidase M16 N-terminal" evidence="10">
    <location>
        <begin position="55"/>
        <end position="171"/>
    </location>
</feature>
<evidence type="ECO:0000256" key="6">
    <source>
        <dbReference type="ARBA" id="ARBA00022833"/>
    </source>
</evidence>